<evidence type="ECO:0000256" key="1">
    <source>
        <dbReference type="ARBA" id="ARBA00004141"/>
    </source>
</evidence>
<dbReference type="Gene3D" id="1.10.3470.10">
    <property type="entry name" value="ABC transporter involved in vitamin B12 uptake, BtuC"/>
    <property type="match status" value="1"/>
</dbReference>
<feature type="transmembrane region" description="Helical" evidence="7">
    <location>
        <begin position="100"/>
        <end position="122"/>
    </location>
</feature>
<evidence type="ECO:0000256" key="3">
    <source>
        <dbReference type="ARBA" id="ARBA00022692"/>
    </source>
</evidence>
<keyword evidence="3 6" id="KW-0812">Transmembrane</keyword>
<dbReference type="EMBL" id="JAUEPL010000034">
    <property type="protein sequence ID" value="MDN3296514.1"/>
    <property type="molecule type" value="Genomic_DNA"/>
</dbReference>
<dbReference type="PANTHER" id="PTHR30477">
    <property type="entry name" value="ABC-TRANSPORTER METAL-BINDING PROTEIN"/>
    <property type="match status" value="1"/>
</dbReference>
<dbReference type="Proteomes" id="UP001174050">
    <property type="component" value="Unassembled WGS sequence"/>
</dbReference>
<feature type="transmembrane region" description="Helical" evidence="7">
    <location>
        <begin position="50"/>
        <end position="70"/>
    </location>
</feature>
<comment type="caution">
    <text evidence="8">The sequence shown here is derived from an EMBL/GenBank/DDBJ whole genome shotgun (WGS) entry which is preliminary data.</text>
</comment>
<dbReference type="SUPFAM" id="SSF81345">
    <property type="entry name" value="ABC transporter involved in vitamin B12 uptake, BtuC"/>
    <property type="match status" value="1"/>
</dbReference>
<reference evidence="8" key="1">
    <citation type="submission" date="2023-06" db="EMBL/GenBank/DDBJ databases">
        <title>WGS-Sequencing of Streptomyces ficellus isolate 21 collected from sand in Gara Djebilet Iron Mine in Algeria.</title>
        <authorList>
            <person name="Zegers G.P."/>
            <person name="Gomez A."/>
            <person name="Gueddou A."/>
            <person name="Zahara A.F."/>
            <person name="Worth M."/>
            <person name="Sevigny J.L."/>
            <person name="Tisa L."/>
        </authorList>
    </citation>
    <scope>NUCLEOTIDE SEQUENCE</scope>
    <source>
        <strain evidence="8">AS11</strain>
    </source>
</reference>
<evidence type="ECO:0000256" key="4">
    <source>
        <dbReference type="ARBA" id="ARBA00022989"/>
    </source>
</evidence>
<keyword evidence="6" id="KW-0813">Transport</keyword>
<keyword evidence="9" id="KW-1185">Reference proteome</keyword>
<comment type="similarity">
    <text evidence="2 6">Belongs to the ABC-3 integral membrane protein family.</text>
</comment>
<gene>
    <name evidence="8" type="ORF">QWM81_21170</name>
</gene>
<accession>A0ABT7ZAI1</accession>
<keyword evidence="5 7" id="KW-0472">Membrane</keyword>
<dbReference type="RefSeq" id="WP_290113792.1">
    <property type="nucleotide sequence ID" value="NZ_JAUEPL010000034.1"/>
</dbReference>
<organism evidence="8 9">
    <name type="scientific">Streptomyces ficellus</name>
    <dbReference type="NCBI Taxonomy" id="1977088"/>
    <lineage>
        <taxon>Bacteria</taxon>
        <taxon>Bacillati</taxon>
        <taxon>Actinomycetota</taxon>
        <taxon>Actinomycetes</taxon>
        <taxon>Kitasatosporales</taxon>
        <taxon>Streptomycetaceae</taxon>
        <taxon>Streptomyces</taxon>
    </lineage>
</organism>
<feature type="transmembrane region" description="Helical" evidence="7">
    <location>
        <begin position="76"/>
        <end position="93"/>
    </location>
</feature>
<dbReference type="PANTHER" id="PTHR30477:SF13">
    <property type="entry name" value="IRON TRANSPORT SYSTEM MEMBRANE PROTEIN HI_0360-RELATED"/>
    <property type="match status" value="1"/>
</dbReference>
<evidence type="ECO:0000256" key="7">
    <source>
        <dbReference type="SAM" id="Phobius"/>
    </source>
</evidence>
<name>A0ABT7ZAI1_9ACTN</name>
<dbReference type="Pfam" id="PF00950">
    <property type="entry name" value="ABC-3"/>
    <property type="match status" value="1"/>
</dbReference>
<proteinExistence type="inferred from homology"/>
<sequence>MLFGSIFGLSADQARTAALIAAGICLAMLAIARPLLFASLDKSMAAARGVPVRVLGFGFLALVGACAAQATQAVGALLLLGLLAAPAGAAMHLTDRPYRALLLSAVLAVAEMWAGIGLSYVVPKLPPSFAIMAAATVVYAAAFVIGRRRRATTPVVAGP</sequence>
<evidence type="ECO:0000256" key="5">
    <source>
        <dbReference type="ARBA" id="ARBA00023136"/>
    </source>
</evidence>
<comment type="subcellular location">
    <subcellularLocation>
        <location evidence="6">Cell membrane</location>
        <topology evidence="6">Multi-pass membrane protein</topology>
    </subcellularLocation>
    <subcellularLocation>
        <location evidence="1">Membrane</location>
        <topology evidence="1">Multi-pass membrane protein</topology>
    </subcellularLocation>
</comment>
<feature type="transmembrane region" description="Helical" evidence="7">
    <location>
        <begin position="128"/>
        <end position="146"/>
    </location>
</feature>
<evidence type="ECO:0000256" key="2">
    <source>
        <dbReference type="ARBA" id="ARBA00008034"/>
    </source>
</evidence>
<protein>
    <submittedName>
        <fullName evidence="8">Iron chelate uptake ABC transporter family permease subunit</fullName>
    </submittedName>
</protein>
<evidence type="ECO:0000256" key="6">
    <source>
        <dbReference type="RuleBase" id="RU003943"/>
    </source>
</evidence>
<feature type="transmembrane region" description="Helical" evidence="7">
    <location>
        <begin position="17"/>
        <end position="38"/>
    </location>
</feature>
<keyword evidence="4 7" id="KW-1133">Transmembrane helix</keyword>
<dbReference type="InterPro" id="IPR001626">
    <property type="entry name" value="ABC_TroCD"/>
</dbReference>
<dbReference type="InterPro" id="IPR037294">
    <property type="entry name" value="ABC_BtuC-like"/>
</dbReference>
<evidence type="ECO:0000313" key="9">
    <source>
        <dbReference type="Proteomes" id="UP001174050"/>
    </source>
</evidence>
<evidence type="ECO:0000313" key="8">
    <source>
        <dbReference type="EMBL" id="MDN3296514.1"/>
    </source>
</evidence>